<dbReference type="EMBL" id="CP036274">
    <property type="protein sequence ID" value="QDU26478.1"/>
    <property type="molecule type" value="Genomic_DNA"/>
</dbReference>
<keyword evidence="4" id="KW-1185">Reference proteome</keyword>
<gene>
    <name evidence="3" type="ORF">ETAA8_15560</name>
</gene>
<reference evidence="3 4" key="1">
    <citation type="submission" date="2019-02" db="EMBL/GenBank/DDBJ databases">
        <title>Deep-cultivation of Planctomycetes and their phenomic and genomic characterization uncovers novel biology.</title>
        <authorList>
            <person name="Wiegand S."/>
            <person name="Jogler M."/>
            <person name="Boedeker C."/>
            <person name="Pinto D."/>
            <person name="Vollmers J."/>
            <person name="Rivas-Marin E."/>
            <person name="Kohn T."/>
            <person name="Peeters S.H."/>
            <person name="Heuer A."/>
            <person name="Rast P."/>
            <person name="Oberbeckmann S."/>
            <person name="Bunk B."/>
            <person name="Jeske O."/>
            <person name="Meyerdierks A."/>
            <person name="Storesund J.E."/>
            <person name="Kallscheuer N."/>
            <person name="Luecker S."/>
            <person name="Lage O.M."/>
            <person name="Pohl T."/>
            <person name="Merkel B.J."/>
            <person name="Hornburger P."/>
            <person name="Mueller R.-W."/>
            <person name="Bruemmer F."/>
            <person name="Labrenz M."/>
            <person name="Spormann A.M."/>
            <person name="Op den Camp H."/>
            <person name="Overmann J."/>
            <person name="Amann R."/>
            <person name="Jetten M.S.M."/>
            <person name="Mascher T."/>
            <person name="Medema M.H."/>
            <person name="Devos D.P."/>
            <person name="Kaster A.-K."/>
            <person name="Ovreas L."/>
            <person name="Rohde M."/>
            <person name="Galperin M.Y."/>
            <person name="Jogler C."/>
        </authorList>
    </citation>
    <scope>NUCLEOTIDE SEQUENCE [LARGE SCALE GENOMIC DNA]</scope>
    <source>
        <strain evidence="3 4">ETA_A8</strain>
    </source>
</reference>
<evidence type="ECO:0000256" key="2">
    <source>
        <dbReference type="SAM" id="SignalP"/>
    </source>
</evidence>
<evidence type="ECO:0000256" key="1">
    <source>
        <dbReference type="SAM" id="MobiDB-lite"/>
    </source>
</evidence>
<dbReference type="GO" id="GO:0051082">
    <property type="term" value="F:unfolded protein binding"/>
    <property type="evidence" value="ECO:0007669"/>
    <property type="project" value="InterPro"/>
</dbReference>
<feature type="signal peptide" evidence="2">
    <location>
        <begin position="1"/>
        <end position="22"/>
    </location>
</feature>
<dbReference type="RefSeq" id="WP_145087097.1">
    <property type="nucleotide sequence ID" value="NZ_CP036274.1"/>
</dbReference>
<feature type="region of interest" description="Disordered" evidence="1">
    <location>
        <begin position="209"/>
        <end position="237"/>
    </location>
</feature>
<dbReference type="Pfam" id="PF03938">
    <property type="entry name" value="OmpH"/>
    <property type="match status" value="1"/>
</dbReference>
<evidence type="ECO:0000313" key="3">
    <source>
        <dbReference type="EMBL" id="QDU26478.1"/>
    </source>
</evidence>
<dbReference type="InterPro" id="IPR005632">
    <property type="entry name" value="Chaperone_Skp"/>
</dbReference>
<organism evidence="3 4">
    <name type="scientific">Anatilimnocola aggregata</name>
    <dbReference type="NCBI Taxonomy" id="2528021"/>
    <lineage>
        <taxon>Bacteria</taxon>
        <taxon>Pseudomonadati</taxon>
        <taxon>Planctomycetota</taxon>
        <taxon>Planctomycetia</taxon>
        <taxon>Pirellulales</taxon>
        <taxon>Pirellulaceae</taxon>
        <taxon>Anatilimnocola</taxon>
    </lineage>
</organism>
<accession>A0A517Y8A8</accession>
<dbReference type="Gene3D" id="3.30.910.20">
    <property type="entry name" value="Skp domain"/>
    <property type="match status" value="1"/>
</dbReference>
<dbReference type="OrthoDB" id="273168at2"/>
<feature type="compositionally biased region" description="Polar residues" evidence="1">
    <location>
        <begin position="218"/>
        <end position="227"/>
    </location>
</feature>
<proteinExistence type="predicted"/>
<keyword evidence="2" id="KW-0732">Signal</keyword>
<dbReference type="Proteomes" id="UP000315017">
    <property type="component" value="Chromosome"/>
</dbReference>
<name>A0A517Y8A8_9BACT</name>
<sequence length="237" mass="25818" precursor="true">MKVCLPATIVAGVVLCAQVAMAQVGAPGAAPAARPPVAPAAAPAGPRTTPTIVVIDIAKVFKGHNRFNQSMGDIKKDIEDFDTFVKGETTKLKAMGEALQQYKAGSLEYKQREEEAARATSDLQVKVGLKKKELLEQEARVYFQVYRELEQSVANFSNVNGIHMVLRFNSDEMKEDDRNSVLQGVNRAVVYYNPTLDVTAHILADLNRFSPPAPTPNPNGQIPSANRPQIPPVGPRR</sequence>
<dbReference type="InterPro" id="IPR024930">
    <property type="entry name" value="Skp_dom_sf"/>
</dbReference>
<feature type="chain" id="PRO_5021721954" evidence="2">
    <location>
        <begin position="23"/>
        <end position="237"/>
    </location>
</feature>
<dbReference type="AlphaFoldDB" id="A0A517Y8A8"/>
<protein>
    <submittedName>
        <fullName evidence="3">Outer membrane protein (OmpH-like)</fullName>
    </submittedName>
</protein>
<dbReference type="KEGG" id="aagg:ETAA8_15560"/>
<dbReference type="SUPFAM" id="SSF111384">
    <property type="entry name" value="OmpH-like"/>
    <property type="match status" value="1"/>
</dbReference>
<dbReference type="SMART" id="SM00935">
    <property type="entry name" value="OmpH"/>
    <property type="match status" value="1"/>
</dbReference>
<evidence type="ECO:0000313" key="4">
    <source>
        <dbReference type="Proteomes" id="UP000315017"/>
    </source>
</evidence>